<evidence type="ECO:0000256" key="5">
    <source>
        <dbReference type="ARBA" id="ARBA00023027"/>
    </source>
</evidence>
<feature type="region of interest" description="Disordered" evidence="8">
    <location>
        <begin position="1"/>
        <end position="30"/>
    </location>
</feature>
<organism evidence="10 11">
    <name type="scientific">Streptomyces hebeiensis</name>
    <dbReference type="NCBI Taxonomy" id="229486"/>
    <lineage>
        <taxon>Bacteria</taxon>
        <taxon>Bacillati</taxon>
        <taxon>Actinomycetota</taxon>
        <taxon>Actinomycetes</taxon>
        <taxon>Kitasatosporales</taxon>
        <taxon>Streptomycetaceae</taxon>
        <taxon>Streptomyces</taxon>
    </lineage>
</organism>
<dbReference type="Gene3D" id="3.40.50.720">
    <property type="entry name" value="NAD(P)-binding Rossmann-like Domain"/>
    <property type="match status" value="2"/>
</dbReference>
<feature type="domain" description="UDP-glucose/GDP-mannose dehydrogenase C-terminal" evidence="9">
    <location>
        <begin position="393"/>
        <end position="494"/>
    </location>
</feature>
<evidence type="ECO:0000256" key="6">
    <source>
        <dbReference type="ARBA" id="ARBA00047473"/>
    </source>
</evidence>
<dbReference type="InterPro" id="IPR014027">
    <property type="entry name" value="UDP-Glc/GDP-Man_DH_C"/>
</dbReference>
<evidence type="ECO:0000259" key="9">
    <source>
        <dbReference type="SMART" id="SM00984"/>
    </source>
</evidence>
<evidence type="ECO:0000256" key="8">
    <source>
        <dbReference type="SAM" id="MobiDB-lite"/>
    </source>
</evidence>
<feature type="compositionally biased region" description="Low complexity" evidence="8">
    <location>
        <begin position="1"/>
        <end position="16"/>
    </location>
</feature>
<dbReference type="EMBL" id="BAAAKV010000038">
    <property type="protein sequence ID" value="GAA1180568.1"/>
    <property type="molecule type" value="Genomic_DNA"/>
</dbReference>
<dbReference type="InterPro" id="IPR001732">
    <property type="entry name" value="UDP-Glc/GDP-Man_DH_N"/>
</dbReference>
<evidence type="ECO:0000313" key="11">
    <source>
        <dbReference type="Proteomes" id="UP001501371"/>
    </source>
</evidence>
<dbReference type="Pfam" id="PF03721">
    <property type="entry name" value="UDPG_MGDP_dh_N"/>
    <property type="match status" value="1"/>
</dbReference>
<evidence type="ECO:0000256" key="1">
    <source>
        <dbReference type="ARBA" id="ARBA00004701"/>
    </source>
</evidence>
<dbReference type="PANTHER" id="PTHR43750">
    <property type="entry name" value="UDP-GLUCOSE 6-DEHYDROGENASE TUAD"/>
    <property type="match status" value="1"/>
</dbReference>
<dbReference type="InterPro" id="IPR028357">
    <property type="entry name" value="UDPglc_DH_bac"/>
</dbReference>
<evidence type="ECO:0000256" key="3">
    <source>
        <dbReference type="ARBA" id="ARBA00012954"/>
    </source>
</evidence>
<dbReference type="InterPro" id="IPR008927">
    <property type="entry name" value="6-PGluconate_DH-like_C_sf"/>
</dbReference>
<evidence type="ECO:0000256" key="7">
    <source>
        <dbReference type="PIRNR" id="PIRNR000124"/>
    </source>
</evidence>
<reference evidence="11" key="1">
    <citation type="journal article" date="2019" name="Int. J. Syst. Evol. Microbiol.">
        <title>The Global Catalogue of Microorganisms (GCM) 10K type strain sequencing project: providing services to taxonomists for standard genome sequencing and annotation.</title>
        <authorList>
            <consortium name="The Broad Institute Genomics Platform"/>
            <consortium name="The Broad Institute Genome Sequencing Center for Infectious Disease"/>
            <person name="Wu L."/>
            <person name="Ma J."/>
        </authorList>
    </citation>
    <scope>NUCLEOTIDE SEQUENCE [LARGE SCALE GENOMIC DNA]</scope>
    <source>
        <strain evidence="11">JCM 12696</strain>
    </source>
</reference>
<dbReference type="SUPFAM" id="SSF52413">
    <property type="entry name" value="UDP-glucose/GDP-mannose dehydrogenase C-terminal domain"/>
    <property type="match status" value="1"/>
</dbReference>
<dbReference type="InterPro" id="IPR017476">
    <property type="entry name" value="UDP-Glc/GDP-Man"/>
</dbReference>
<name>A0ABP4FJN3_9ACTN</name>
<gene>
    <name evidence="10" type="ORF">GCM10009654_42220</name>
</gene>
<comment type="similarity">
    <text evidence="2 7">Belongs to the UDP-glucose/GDP-mannose dehydrogenase family.</text>
</comment>
<dbReference type="SUPFAM" id="SSF48179">
    <property type="entry name" value="6-phosphogluconate dehydrogenase C-terminal domain-like"/>
    <property type="match status" value="1"/>
</dbReference>
<evidence type="ECO:0000313" key="10">
    <source>
        <dbReference type="EMBL" id="GAA1180568.1"/>
    </source>
</evidence>
<dbReference type="SUPFAM" id="SSF51735">
    <property type="entry name" value="NAD(P)-binding Rossmann-fold domains"/>
    <property type="match status" value="1"/>
</dbReference>
<feature type="region of interest" description="Disordered" evidence="8">
    <location>
        <begin position="339"/>
        <end position="383"/>
    </location>
</feature>
<dbReference type="SMART" id="SM00984">
    <property type="entry name" value="UDPG_MGDP_dh_C"/>
    <property type="match status" value="1"/>
</dbReference>
<keyword evidence="11" id="KW-1185">Reference proteome</keyword>
<dbReference type="InterPro" id="IPR036291">
    <property type="entry name" value="NAD(P)-bd_dom_sf"/>
</dbReference>
<dbReference type="InterPro" id="IPR014026">
    <property type="entry name" value="UDP-Glc/GDP-Man_DH_dimer"/>
</dbReference>
<dbReference type="Pfam" id="PF03720">
    <property type="entry name" value="UDPG_MGDP_dh_C"/>
    <property type="match status" value="1"/>
</dbReference>
<comment type="pathway">
    <text evidence="1">Nucleotide-sugar biosynthesis; UDP-alpha-D-glucuronate biosynthesis; UDP-alpha-D-glucuronate from UDP-alpha-D-glucose: step 1/1.</text>
</comment>
<proteinExistence type="inferred from homology"/>
<keyword evidence="4 7" id="KW-0560">Oxidoreductase</keyword>
<keyword evidence="5 7" id="KW-0520">NAD</keyword>
<dbReference type="PIRSF" id="PIRSF500134">
    <property type="entry name" value="UDPglc_DH_bac"/>
    <property type="match status" value="1"/>
</dbReference>
<dbReference type="InterPro" id="IPR036220">
    <property type="entry name" value="UDP-Glc/GDP-Man_DH_C_sf"/>
</dbReference>
<dbReference type="PANTHER" id="PTHR43750:SF3">
    <property type="entry name" value="UDP-GLUCOSE 6-DEHYDROGENASE TUAD"/>
    <property type="match status" value="1"/>
</dbReference>
<comment type="caution">
    <text evidence="10">The sequence shown here is derived from an EMBL/GenBank/DDBJ whole genome shotgun (WGS) entry which is preliminary data.</text>
</comment>
<dbReference type="Gene3D" id="1.20.5.100">
    <property type="entry name" value="Cytochrome c1, transmembrane anchor, C-terminal"/>
    <property type="match status" value="1"/>
</dbReference>
<evidence type="ECO:0000256" key="4">
    <source>
        <dbReference type="ARBA" id="ARBA00023002"/>
    </source>
</evidence>
<protein>
    <recommendedName>
        <fullName evidence="3 7">UDP-glucose 6-dehydrogenase</fullName>
        <ecNumber evidence="3 7">1.1.1.22</ecNumber>
    </recommendedName>
</protein>
<sequence length="515" mass="53828">MSNRSSDRSSNGSSGRSSDRSSDHPVAPVSPVSPVARIATASRVAVIGTGYVGLTTGACLASLGHHVVCADADPHKVDRLRRGEVDILEPRLPELVRDGQASGHLEFTQDTKASVAGAEVVFFCLPTPMGVGGAADLAAVEAVSDEIRTALPHGCVVVNKSTVPVGTAERVAALLGRPDITVVSNPEFLREGHAVHDFLHPDRIVIGAAEQEAARRVAGLYAPLDAPVVLTDTASAEIAKYAANFFLAMKLSFVNNLATLCEHFTADVDDVVAALGHDPRIGPAFLKPGPGWGGSCLPKDTHALLTVCEESGVEFPLLRATIDTNVEHQSRLVERVVAECSPGPGTPHDARPGTLPGALPGAQPGARPSALSGGPSDGSGGSAHGSLHGVTLALLGLTFKAGTSDLRDSPALAIARRLRERGAELRAYDPALSETRPDLSDLLTIVDTPEKAVEGARACVVLTEWPQFRDLDWEAVAGLLTAPVVYDFRNLLDPDRLARAGLSWQGIGRSLAMVS</sequence>
<dbReference type="Proteomes" id="UP001501371">
    <property type="component" value="Unassembled WGS sequence"/>
</dbReference>
<dbReference type="NCBIfam" id="TIGR03026">
    <property type="entry name" value="NDP-sugDHase"/>
    <property type="match status" value="1"/>
</dbReference>
<dbReference type="Pfam" id="PF00984">
    <property type="entry name" value="UDPG_MGDP_dh"/>
    <property type="match status" value="1"/>
</dbReference>
<dbReference type="PIRSF" id="PIRSF000124">
    <property type="entry name" value="UDPglc_GDPman_dh"/>
    <property type="match status" value="1"/>
</dbReference>
<accession>A0ABP4FJN3</accession>
<comment type="catalytic activity">
    <reaction evidence="6 7">
        <text>UDP-alpha-D-glucose + 2 NAD(+) + H2O = UDP-alpha-D-glucuronate + 2 NADH + 3 H(+)</text>
        <dbReference type="Rhea" id="RHEA:23596"/>
        <dbReference type="ChEBI" id="CHEBI:15377"/>
        <dbReference type="ChEBI" id="CHEBI:15378"/>
        <dbReference type="ChEBI" id="CHEBI:57540"/>
        <dbReference type="ChEBI" id="CHEBI:57945"/>
        <dbReference type="ChEBI" id="CHEBI:58052"/>
        <dbReference type="ChEBI" id="CHEBI:58885"/>
        <dbReference type="EC" id="1.1.1.22"/>
    </reaction>
</comment>
<dbReference type="EC" id="1.1.1.22" evidence="3 7"/>
<evidence type="ECO:0000256" key="2">
    <source>
        <dbReference type="ARBA" id="ARBA00006601"/>
    </source>
</evidence>